<dbReference type="PANTHER" id="PTHR35040">
    <property type="match status" value="1"/>
</dbReference>
<dbReference type="OrthoDB" id="5342184at2759"/>
<feature type="non-terminal residue" evidence="1">
    <location>
        <position position="243"/>
    </location>
</feature>
<protein>
    <submittedName>
        <fullName evidence="1">Cell surface spherulin 4-like protein</fullName>
    </submittedName>
</protein>
<proteinExistence type="predicted"/>
<organism evidence="1 2">
    <name type="scientific">Aspergillus nomiae NRRL (strain ATCC 15546 / NRRL 13137 / CBS 260.88 / M93)</name>
    <dbReference type="NCBI Taxonomy" id="1509407"/>
    <lineage>
        <taxon>Eukaryota</taxon>
        <taxon>Fungi</taxon>
        <taxon>Dikarya</taxon>
        <taxon>Ascomycota</taxon>
        <taxon>Pezizomycotina</taxon>
        <taxon>Eurotiomycetes</taxon>
        <taxon>Eurotiomycetidae</taxon>
        <taxon>Eurotiales</taxon>
        <taxon>Aspergillaceae</taxon>
        <taxon>Aspergillus</taxon>
        <taxon>Aspergillus subgen. Circumdati</taxon>
    </lineage>
</organism>
<dbReference type="PANTHER" id="PTHR35040:SF8">
    <property type="entry name" value="SURFACE PROTEIN, PUTATIVE (AFU_ORTHOLOGUE AFUA_4G14085)-RELATED"/>
    <property type="match status" value="1"/>
</dbReference>
<sequence>LVIVNPNSGPGAPPLPDANYVREIARLNGYANVVTVGYIAINYCKKPLSEALEEVQTYATWAEDYVRTGLGVGGIFLDETPNLSSPEAVEYLAVLQDRIKRTPGLLENTRPHPISAVSHMSEKGEVGEPDIDHLEDLQVIQNPGTPPDAPLANIGPDLILTCEEPYSRYRSNEVQHRLRLLHYDRARCGFMIHSVPVDDLRPLVHELRHRAAYLFVTEFFGEFYERFGPNSWTAMVEASQSQP</sequence>
<keyword evidence="2" id="KW-1185">Reference proteome</keyword>
<dbReference type="RefSeq" id="XP_015400763.1">
    <property type="nucleotide sequence ID" value="XM_015557098.2"/>
</dbReference>
<dbReference type="STRING" id="1509407.A0A0L1IKP3"/>
<dbReference type="GeneID" id="26813646"/>
<accession>A0A0L1IKP3</accession>
<dbReference type="InterPro" id="IPR021986">
    <property type="entry name" value="Spherulin4"/>
</dbReference>
<comment type="caution">
    <text evidence="1">The sequence shown here is derived from an EMBL/GenBank/DDBJ whole genome shotgun (WGS) entry which is preliminary data.</text>
</comment>
<dbReference type="Pfam" id="PF12138">
    <property type="entry name" value="Spherulin4"/>
    <property type="match status" value="1"/>
</dbReference>
<gene>
    <name evidence="1" type="ORF">ANOM_011842</name>
</gene>
<dbReference type="Proteomes" id="UP000037505">
    <property type="component" value="Unassembled WGS sequence"/>
</dbReference>
<dbReference type="EMBL" id="JNOM01000926">
    <property type="protein sequence ID" value="KNG79840.1"/>
    <property type="molecule type" value="Genomic_DNA"/>
</dbReference>
<evidence type="ECO:0000313" key="1">
    <source>
        <dbReference type="EMBL" id="KNG79840.1"/>
    </source>
</evidence>
<name>A0A0L1IKP3_ASPN3</name>
<evidence type="ECO:0000313" key="2">
    <source>
        <dbReference type="Proteomes" id="UP000037505"/>
    </source>
</evidence>
<feature type="non-terminal residue" evidence="1">
    <location>
        <position position="1"/>
    </location>
</feature>
<dbReference type="AlphaFoldDB" id="A0A0L1IKP3"/>
<reference evidence="1 2" key="1">
    <citation type="submission" date="2014-06" db="EMBL/GenBank/DDBJ databases">
        <title>The Genome of the Aflatoxigenic Filamentous Fungus Aspergillus nomius.</title>
        <authorList>
            <person name="Moore M.G."/>
            <person name="Shannon B.M."/>
            <person name="Brian M.M."/>
        </authorList>
    </citation>
    <scope>NUCLEOTIDE SEQUENCE [LARGE SCALE GENOMIC DNA]</scope>
    <source>
        <strain evidence="1 2">NRRL 13137</strain>
    </source>
</reference>